<evidence type="ECO:0000313" key="2">
    <source>
        <dbReference type="EMBL" id="AJE31997.1"/>
    </source>
</evidence>
<sequence length="90" mass="10258">MLFGKKKTSAGADEYDEERDLREGRFVAAEQTNLPLNDFMTRMLAQELPILDSHDRTEVYRLLREYAATGGPEITSQEELPAGIREILDL</sequence>
<gene>
    <name evidence="2" type="ORF">B842_00705</name>
</gene>
<evidence type="ECO:0000256" key="1">
    <source>
        <dbReference type="SAM" id="MobiDB-lite"/>
    </source>
</evidence>
<dbReference type="KEGG" id="chm:B842_00705"/>
<dbReference type="Proteomes" id="UP000031524">
    <property type="component" value="Chromosome"/>
</dbReference>
<dbReference type="RefSeq" id="WP_052437644.1">
    <property type="nucleotide sequence ID" value="NZ_BCSU01000008.1"/>
</dbReference>
<dbReference type="AlphaFoldDB" id="A0A0B5D4U3"/>
<protein>
    <submittedName>
        <fullName evidence="2">Uncharacterized protein</fullName>
    </submittedName>
</protein>
<name>A0A0B5D4U3_9CORY</name>
<evidence type="ECO:0000313" key="3">
    <source>
        <dbReference type="Proteomes" id="UP000031524"/>
    </source>
</evidence>
<reference evidence="2 3" key="1">
    <citation type="submission" date="2013-04" db="EMBL/GenBank/DDBJ databases">
        <title>Complete genome sequence of Corynebacterium humireducens DSM 45392(T), isolated from a wastewater-fed microbial fuel cell.</title>
        <authorList>
            <person name="Ruckert C."/>
            <person name="Albersmeier A."/>
            <person name="Kalinowski J."/>
        </authorList>
    </citation>
    <scope>NUCLEOTIDE SEQUENCE [LARGE SCALE GENOMIC DNA]</scope>
    <source>
        <strain evidence="3">MFC-5</strain>
    </source>
</reference>
<proteinExistence type="predicted"/>
<organism evidence="2 3">
    <name type="scientific">Corynebacterium humireducens NBRC 106098 = DSM 45392</name>
    <dbReference type="NCBI Taxonomy" id="1223515"/>
    <lineage>
        <taxon>Bacteria</taxon>
        <taxon>Bacillati</taxon>
        <taxon>Actinomycetota</taxon>
        <taxon>Actinomycetes</taxon>
        <taxon>Mycobacteriales</taxon>
        <taxon>Corynebacteriaceae</taxon>
        <taxon>Corynebacterium</taxon>
    </lineage>
</organism>
<dbReference type="EMBL" id="CP005286">
    <property type="protein sequence ID" value="AJE31997.1"/>
    <property type="molecule type" value="Genomic_DNA"/>
</dbReference>
<dbReference type="STRING" id="1223515.B842_00705"/>
<accession>A0A0B5D4U3</accession>
<dbReference type="HOGENOM" id="CLU_176116_0_0_11"/>
<keyword evidence="3" id="KW-1185">Reference proteome</keyword>
<feature type="region of interest" description="Disordered" evidence="1">
    <location>
        <begin position="1"/>
        <end position="20"/>
    </location>
</feature>